<protein>
    <submittedName>
        <fullName evidence="1">Uncharacterized protein</fullName>
    </submittedName>
</protein>
<evidence type="ECO:0000313" key="2">
    <source>
        <dbReference type="Proteomes" id="UP000198863"/>
    </source>
</evidence>
<name>A0A1G7NBJ6_9ACTN</name>
<dbReference type="AlphaFoldDB" id="A0A1G7NBJ6"/>
<organism evidence="1 2">
    <name type="scientific">Klenkia brasiliensis</name>
    <dbReference type="NCBI Taxonomy" id="333142"/>
    <lineage>
        <taxon>Bacteria</taxon>
        <taxon>Bacillati</taxon>
        <taxon>Actinomycetota</taxon>
        <taxon>Actinomycetes</taxon>
        <taxon>Geodermatophilales</taxon>
        <taxon>Geodermatophilaceae</taxon>
        <taxon>Klenkia</taxon>
    </lineage>
</organism>
<evidence type="ECO:0000313" key="1">
    <source>
        <dbReference type="EMBL" id="SDF71413.1"/>
    </source>
</evidence>
<dbReference type="Proteomes" id="UP000198863">
    <property type="component" value="Unassembled WGS sequence"/>
</dbReference>
<dbReference type="OrthoDB" id="3532716at2"/>
<reference evidence="2" key="1">
    <citation type="submission" date="2016-10" db="EMBL/GenBank/DDBJ databases">
        <authorList>
            <person name="Varghese N."/>
            <person name="Submissions S."/>
        </authorList>
    </citation>
    <scope>NUCLEOTIDE SEQUENCE [LARGE SCALE GENOMIC DNA]</scope>
    <source>
        <strain evidence="2">DSM 44526</strain>
    </source>
</reference>
<sequence>MIEPRDPWPGRPQLLGIWTAEELEVALVRTAYGDAELENALQLVIDQGPGPFTLLAAGLLTVQPDVDDLGGGLWAEIEWADVDDAVITGALRVEPGELAALRKAARMAADR</sequence>
<keyword evidence="2" id="KW-1185">Reference proteome</keyword>
<dbReference type="RefSeq" id="WP_091058918.1">
    <property type="nucleotide sequence ID" value="NZ_FNCF01000001.1"/>
</dbReference>
<proteinExistence type="predicted"/>
<dbReference type="EMBL" id="FNCF01000001">
    <property type="protein sequence ID" value="SDF71413.1"/>
    <property type="molecule type" value="Genomic_DNA"/>
</dbReference>
<gene>
    <name evidence="1" type="ORF">SAMN05660324_0973</name>
</gene>
<accession>A0A1G7NBJ6</accession>